<dbReference type="SUPFAM" id="SSF101307">
    <property type="entry name" value="YutG-like"/>
    <property type="match status" value="1"/>
</dbReference>
<keyword evidence="1" id="KW-0479">Metal-binding</keyword>
<dbReference type="PIRSF" id="PIRSF006162">
    <property type="entry name" value="PgpA"/>
    <property type="match status" value="1"/>
</dbReference>
<dbReference type="GO" id="GO:0005886">
    <property type="term" value="C:plasma membrane"/>
    <property type="evidence" value="ECO:0007669"/>
    <property type="project" value="UniProtKB-SubCell"/>
</dbReference>
<reference evidence="4 5" key="1">
    <citation type="journal article" date="2005" name="DNA Res.">
        <title>Complete genome sequence of the facultative anaerobic magnetotactic bacterium Magnetospirillum sp. strain AMB-1.</title>
        <authorList>
            <person name="Matsunaga T."/>
            <person name="Okamura Y."/>
            <person name="Fukuda Y."/>
            <person name="Wahyudi A.T."/>
            <person name="Murase Y."/>
            <person name="Takeyama H."/>
        </authorList>
    </citation>
    <scope>NUCLEOTIDE SEQUENCE [LARGE SCALE GENOMIC DNA]</scope>
    <source>
        <strain evidence="5">ATCC 700264 / AMB-1</strain>
    </source>
</reference>
<dbReference type="EMBL" id="AP007255">
    <property type="protein sequence ID" value="BAE51351.1"/>
    <property type="molecule type" value="Genomic_DNA"/>
</dbReference>
<dbReference type="UniPathway" id="UPA00084">
    <property type="reaction ID" value="UER00504"/>
</dbReference>
<comment type="cofactor">
    <cofactor evidence="1">
        <name>Mg(2+)</name>
        <dbReference type="ChEBI" id="CHEBI:18420"/>
    </cofactor>
</comment>
<dbReference type="HOGENOM" id="CLU_103734_1_2_5"/>
<accession>Q2W474</accession>
<feature type="transmembrane region" description="Helical" evidence="2">
    <location>
        <begin position="62"/>
        <end position="83"/>
    </location>
</feature>
<keyword evidence="1" id="KW-0460">Magnesium</keyword>
<evidence type="ECO:0000259" key="3">
    <source>
        <dbReference type="Pfam" id="PF04608"/>
    </source>
</evidence>
<keyword evidence="5" id="KW-1185">Reference proteome</keyword>
<dbReference type="Proteomes" id="UP000007058">
    <property type="component" value="Chromosome"/>
</dbReference>
<comment type="catalytic activity">
    <reaction evidence="1">
        <text>a 1,2-diacyl-sn-glycero-3-phospho-(1'-sn-glycero-3'-phosphate) + H2O = a 1,2-diacyl-sn-glycero-3-phospho-(1'-sn-glycerol) + phosphate</text>
        <dbReference type="Rhea" id="RHEA:33751"/>
        <dbReference type="ChEBI" id="CHEBI:15377"/>
        <dbReference type="ChEBI" id="CHEBI:43474"/>
        <dbReference type="ChEBI" id="CHEBI:60110"/>
        <dbReference type="ChEBI" id="CHEBI:64716"/>
        <dbReference type="EC" id="3.1.3.27"/>
    </reaction>
</comment>
<name>Q2W474_PARM1</name>
<dbReference type="CDD" id="cd06971">
    <property type="entry name" value="PgpA"/>
    <property type="match status" value="1"/>
</dbReference>
<keyword evidence="1" id="KW-0997">Cell inner membrane</keyword>
<keyword evidence="1" id="KW-1208">Phospholipid metabolism</keyword>
<keyword evidence="1" id="KW-0595">Phospholipid degradation</keyword>
<keyword evidence="1" id="KW-0378">Hydrolase</keyword>
<dbReference type="AlphaFoldDB" id="Q2W474"/>
<dbReference type="STRING" id="342108.amb2547"/>
<dbReference type="GO" id="GO:0008962">
    <property type="term" value="F:phosphatidylglycerophosphatase activity"/>
    <property type="evidence" value="ECO:0007669"/>
    <property type="project" value="UniProtKB-EC"/>
</dbReference>
<dbReference type="InterPro" id="IPR036681">
    <property type="entry name" value="PgpA-like_sf"/>
</dbReference>
<feature type="transmembrane region" description="Helical" evidence="2">
    <location>
        <begin position="144"/>
        <end position="165"/>
    </location>
</feature>
<comment type="pathway">
    <text evidence="1">Phospholipid metabolism; phosphatidylglycerol biosynthesis; phosphatidylglycerol from CDP-diacylglycerol: step 2/2.</text>
</comment>
<proteinExistence type="predicted"/>
<dbReference type="GO" id="GO:0009395">
    <property type="term" value="P:phospholipid catabolic process"/>
    <property type="evidence" value="ECO:0007669"/>
    <property type="project" value="UniProtKB-KW"/>
</dbReference>
<dbReference type="EC" id="3.1.3.27" evidence="1"/>
<keyword evidence="1 2" id="KW-0812">Transmembrane</keyword>
<evidence type="ECO:0000313" key="5">
    <source>
        <dbReference type="Proteomes" id="UP000007058"/>
    </source>
</evidence>
<keyword evidence="2" id="KW-1133">Transmembrane helix</keyword>
<keyword evidence="1" id="KW-1003">Cell membrane</keyword>
<comment type="function">
    <text evidence="1">Lipid phosphatase which dephosphorylates phosphatidylglycerophosphate (PGP) to phosphatidylglycerol (PG).</text>
</comment>
<feature type="domain" description="YutG/PgpA" evidence="3">
    <location>
        <begin position="27"/>
        <end position="165"/>
    </location>
</feature>
<keyword evidence="1" id="KW-0443">Lipid metabolism</keyword>
<protein>
    <recommendedName>
        <fullName evidence="1">Phosphatidylglycerophosphatase A</fullName>
        <ecNumber evidence="1">3.1.3.27</ecNumber>
    </recommendedName>
    <alternativeName>
        <fullName evidence="1">Phosphatidylglycerolphosphate phosphatase A</fullName>
    </alternativeName>
</protein>
<gene>
    <name evidence="4" type="ordered locus">amb2547</name>
</gene>
<dbReference type="PANTHER" id="PTHR36305:SF1">
    <property type="entry name" value="PHOSPHATIDYLGLYCEROPHOSPHATASE A"/>
    <property type="match status" value="1"/>
</dbReference>
<evidence type="ECO:0000256" key="1">
    <source>
        <dbReference type="PIRNR" id="PIRNR006162"/>
    </source>
</evidence>
<keyword evidence="1" id="KW-0442">Lipid degradation</keyword>
<keyword evidence="1 2" id="KW-0472">Membrane</keyword>
<dbReference type="InterPro" id="IPR007686">
    <property type="entry name" value="YutG/PgpA"/>
</dbReference>
<dbReference type="GO" id="GO:0046872">
    <property type="term" value="F:metal ion binding"/>
    <property type="evidence" value="ECO:0007669"/>
    <property type="project" value="UniProtKB-KW"/>
</dbReference>
<dbReference type="Pfam" id="PF04608">
    <property type="entry name" value="PgpA"/>
    <property type="match status" value="1"/>
</dbReference>
<feature type="transmembrane region" description="Helical" evidence="2">
    <location>
        <begin position="103"/>
        <end position="123"/>
    </location>
</feature>
<organism evidence="4 5">
    <name type="scientific">Paramagnetospirillum magneticum (strain ATCC 700264 / AMB-1)</name>
    <name type="common">Magnetospirillum magneticum</name>
    <dbReference type="NCBI Taxonomy" id="342108"/>
    <lineage>
        <taxon>Bacteria</taxon>
        <taxon>Pseudomonadati</taxon>
        <taxon>Pseudomonadota</taxon>
        <taxon>Alphaproteobacteria</taxon>
        <taxon>Rhodospirillales</taxon>
        <taxon>Magnetospirillaceae</taxon>
        <taxon>Paramagnetospirillum</taxon>
    </lineage>
</organism>
<dbReference type="KEGG" id="mag:amb2547"/>
<dbReference type="PANTHER" id="PTHR36305">
    <property type="entry name" value="PHOSPHATIDYLGLYCEROPHOSPHATASE A"/>
    <property type="match status" value="1"/>
</dbReference>
<evidence type="ECO:0000313" key="4">
    <source>
        <dbReference type="EMBL" id="BAE51351.1"/>
    </source>
</evidence>
<dbReference type="GO" id="GO:0006655">
    <property type="term" value="P:phosphatidylglycerol biosynthetic process"/>
    <property type="evidence" value="ECO:0007669"/>
    <property type="project" value="UniProtKB-UniPathway"/>
</dbReference>
<comment type="subcellular location">
    <subcellularLocation>
        <location evidence="1">Cell inner membrane</location>
        <topology evidence="1">Multi-pass membrane protein</topology>
    </subcellularLocation>
</comment>
<sequence>MVNQDHGGRPLSYRRAGITVWHPASLVSTWFGAGLLPKGPGTWGSAAALPFAWIIMDAGGPVSLLAATLACFAVGWWASSVYVRRTGAEDPSEVVIDEVAGQWLVLLAAPLDPLSYLMGFALFRAFDIWKPWPVGWADRRIGGGLGIMVDDILAGFYGLGLLVLFNHLRS</sequence>
<dbReference type="InterPro" id="IPR026037">
    <property type="entry name" value="PgpA"/>
</dbReference>
<evidence type="ECO:0000256" key="2">
    <source>
        <dbReference type="SAM" id="Phobius"/>
    </source>
</evidence>